<proteinExistence type="predicted"/>
<evidence type="ECO:0000313" key="4">
    <source>
        <dbReference type="Proteomes" id="UP000321436"/>
    </source>
</evidence>
<evidence type="ECO:0000256" key="1">
    <source>
        <dbReference type="SAM" id="MobiDB-lite"/>
    </source>
</evidence>
<evidence type="ECO:0000313" key="3">
    <source>
        <dbReference type="EMBL" id="GEP93941.1"/>
    </source>
</evidence>
<comment type="caution">
    <text evidence="3">The sequence shown here is derived from an EMBL/GenBank/DDBJ whole genome shotgun (WGS) entry which is preliminary data.</text>
</comment>
<sequence length="496" mass="55638">MKRIVLAILLSGSFAAAKAQHEHHEKKKDTVPEERQHQHTKTDTTPAKHHQHTKKDTVPAKHHQHDMKMDDQHQPDTAGAHHGHVDQHMNNHAGHDMSNMTHAYSRNLPMSRNGSGTSWLPDASPMYMYMAQKGKTSFMFHGNIFLRYTSTDLTAKGSRGAAKLDAPNWFMGMMNHQVGKRGLLNATVMLSFDRLTMGGNGYPLLFQSGETWEGKALVDRQHPHDLLAALSVGYTHAINKNMDVYAYLGYPGEPTISAPAFMHRISAMNNPDAPLGHHWQDATHITFGVGTLGFRYKQLKAEFSSFTGREPDEDRYNFDKPLFDSYAYRLSYNPSKQWALQFSQAFVHSPEALEPDENVTRTTASAIHTVQLRKPGSFVASAAVWGLNSKSHGGNEHSFLAESNLQLQRNAVYGRYEFVEKSTHELQLEDQLGHGKYNVHAFTLGYARILATVWNTNLSIGTQGTVNVEDKALYGIYGKNPLSAQVYLRISPALHR</sequence>
<dbReference type="RefSeq" id="WP_146857444.1">
    <property type="nucleotide sequence ID" value="NZ_BKAU01000001.1"/>
</dbReference>
<accession>A0A512RE09</accession>
<keyword evidence="4" id="KW-1185">Reference proteome</keyword>
<organism evidence="3 4">
    <name type="scientific">Chitinophaga cymbidii</name>
    <dbReference type="NCBI Taxonomy" id="1096750"/>
    <lineage>
        <taxon>Bacteria</taxon>
        <taxon>Pseudomonadati</taxon>
        <taxon>Bacteroidota</taxon>
        <taxon>Chitinophagia</taxon>
        <taxon>Chitinophagales</taxon>
        <taxon>Chitinophagaceae</taxon>
        <taxon>Chitinophaga</taxon>
    </lineage>
</organism>
<evidence type="ECO:0000256" key="2">
    <source>
        <dbReference type="SAM" id="SignalP"/>
    </source>
</evidence>
<feature type="signal peptide" evidence="2">
    <location>
        <begin position="1"/>
        <end position="19"/>
    </location>
</feature>
<reference evidence="3 4" key="1">
    <citation type="submission" date="2019-07" db="EMBL/GenBank/DDBJ databases">
        <title>Whole genome shotgun sequence of Chitinophaga cymbidii NBRC 109752.</title>
        <authorList>
            <person name="Hosoyama A."/>
            <person name="Uohara A."/>
            <person name="Ohji S."/>
            <person name="Ichikawa N."/>
        </authorList>
    </citation>
    <scope>NUCLEOTIDE SEQUENCE [LARGE SCALE GENOMIC DNA]</scope>
    <source>
        <strain evidence="3 4">NBRC 109752</strain>
    </source>
</reference>
<feature type="region of interest" description="Disordered" evidence="1">
    <location>
        <begin position="18"/>
        <end position="99"/>
    </location>
</feature>
<feature type="compositionally biased region" description="Basic and acidic residues" evidence="1">
    <location>
        <begin position="19"/>
        <end position="42"/>
    </location>
</feature>
<dbReference type="EMBL" id="BKAU01000001">
    <property type="protein sequence ID" value="GEP93941.1"/>
    <property type="molecule type" value="Genomic_DNA"/>
</dbReference>
<dbReference type="OrthoDB" id="5490906at2"/>
<dbReference type="Proteomes" id="UP000321436">
    <property type="component" value="Unassembled WGS sequence"/>
</dbReference>
<feature type="compositionally biased region" description="Basic and acidic residues" evidence="1">
    <location>
        <begin position="83"/>
        <end position="95"/>
    </location>
</feature>
<gene>
    <name evidence="3" type="ORF">CCY01nite_02010</name>
</gene>
<dbReference type="AlphaFoldDB" id="A0A512RE09"/>
<name>A0A512RE09_9BACT</name>
<keyword evidence="2" id="KW-0732">Signal</keyword>
<protein>
    <submittedName>
        <fullName evidence="3">Uncharacterized protein</fullName>
    </submittedName>
</protein>
<feature type="chain" id="PRO_5021900577" evidence="2">
    <location>
        <begin position="20"/>
        <end position="496"/>
    </location>
</feature>